<keyword evidence="2" id="KW-0732">Signal</keyword>
<sequence length="354" mass="37498">MLRRAMTSTVLIVSLVAVAACTVDGTLVPVGADATQQPQVPETAAAAATAPGARTLMARIRAADPCLGLDQTYPRRFGSVVRETQQKAQGSHGLSGGCFQRSGDTAGAVPGDLGYRPGGAGPRRDDHGAGGLAHGLPRASTEPRIQFVRISNPFEDSGFGATVEVTRFIEGRGSDQAAWPQSCASLKEYLGITADKIVALTPRGAVPPPPSLLGRDPRADLVLSAVKANFNGWRILPVAYYPYSCYVTAMRTPTLGVTTRLAFERDAEQVGDSRERDQVAGLPAQFYESTQRCSVVVLFRRATNPAAWDAHNISVELGDPRPGGEPALDLDAADLPDYCAPVRDIATAQVFSLR</sequence>
<protein>
    <recommendedName>
        <fullName evidence="5">Lipoprotein</fullName>
    </recommendedName>
</protein>
<dbReference type="HOGENOM" id="CLU_782477_0_0_11"/>
<dbReference type="AlphaFoldDB" id="D0LE43"/>
<evidence type="ECO:0000256" key="1">
    <source>
        <dbReference type="SAM" id="MobiDB-lite"/>
    </source>
</evidence>
<dbReference type="Proteomes" id="UP000001219">
    <property type="component" value="Chromosome"/>
</dbReference>
<evidence type="ECO:0000313" key="3">
    <source>
        <dbReference type="EMBL" id="ACY22635.1"/>
    </source>
</evidence>
<dbReference type="eggNOG" id="ENOG50323D7">
    <property type="taxonomic scope" value="Bacteria"/>
</dbReference>
<evidence type="ECO:0000256" key="2">
    <source>
        <dbReference type="SAM" id="SignalP"/>
    </source>
</evidence>
<proteinExistence type="predicted"/>
<feature type="region of interest" description="Disordered" evidence="1">
    <location>
        <begin position="109"/>
        <end position="137"/>
    </location>
</feature>
<feature type="signal peptide" evidence="2">
    <location>
        <begin position="1"/>
        <end position="19"/>
    </location>
</feature>
<accession>D0LE43</accession>
<feature type="chain" id="PRO_5003011172" description="Lipoprotein" evidence="2">
    <location>
        <begin position="20"/>
        <end position="354"/>
    </location>
</feature>
<keyword evidence="4" id="KW-1185">Reference proteome</keyword>
<evidence type="ECO:0008006" key="5">
    <source>
        <dbReference type="Google" id="ProtNLM"/>
    </source>
</evidence>
<dbReference type="KEGG" id="gbr:Gbro_3440"/>
<gene>
    <name evidence="3" type="ordered locus">Gbro_3440</name>
</gene>
<dbReference type="PROSITE" id="PS51257">
    <property type="entry name" value="PROKAR_LIPOPROTEIN"/>
    <property type="match status" value="1"/>
</dbReference>
<organism evidence="3 4">
    <name type="scientific">Gordonia bronchialis (strain ATCC 25592 / DSM 43247 / BCRC 13721 / JCM 3198 / KCTC 3076 / NBRC 16047 / NCTC 10667)</name>
    <name type="common">Rhodococcus bronchialis</name>
    <dbReference type="NCBI Taxonomy" id="526226"/>
    <lineage>
        <taxon>Bacteria</taxon>
        <taxon>Bacillati</taxon>
        <taxon>Actinomycetota</taxon>
        <taxon>Actinomycetes</taxon>
        <taxon>Mycobacteriales</taxon>
        <taxon>Gordoniaceae</taxon>
        <taxon>Gordonia</taxon>
    </lineage>
</organism>
<name>D0LE43_GORB4</name>
<dbReference type="STRING" id="526226.Gbro_3440"/>
<dbReference type="EMBL" id="CP001802">
    <property type="protein sequence ID" value="ACY22635.1"/>
    <property type="molecule type" value="Genomic_DNA"/>
</dbReference>
<reference evidence="4" key="1">
    <citation type="submission" date="2009-10" db="EMBL/GenBank/DDBJ databases">
        <title>The complete chromosome of Gordonia bronchialis DSM 43247.</title>
        <authorList>
            <consortium name="US DOE Joint Genome Institute (JGI-PGF)"/>
            <person name="Lucas S."/>
            <person name="Copeland A."/>
            <person name="Lapidus A."/>
            <person name="Glavina del Rio T."/>
            <person name="Dalin E."/>
            <person name="Tice H."/>
            <person name="Bruce D."/>
            <person name="Goodwin L."/>
            <person name="Pitluck S."/>
            <person name="Kyrpides N."/>
            <person name="Mavromatis K."/>
            <person name="Ivanova N."/>
            <person name="Ovchinnikova G."/>
            <person name="Saunders E."/>
            <person name="Brettin T."/>
            <person name="Detter J.C."/>
            <person name="Han C."/>
            <person name="Larimer F."/>
            <person name="Land M."/>
            <person name="Hauser L."/>
            <person name="Markowitz V."/>
            <person name="Cheng J.-F."/>
            <person name="Hugenholtz P."/>
            <person name="Woyke T."/>
            <person name="Wu D."/>
            <person name="Jando M."/>
            <person name="Schneider S."/>
            <person name="Goeker M."/>
            <person name="Klenk H.-P."/>
            <person name="Eisen J.A."/>
        </authorList>
    </citation>
    <scope>NUCLEOTIDE SEQUENCE [LARGE SCALE GENOMIC DNA]</scope>
    <source>
        <strain evidence="4">ATCC 25592 / DSM 43247 / BCRC 13721 / JCM 3198 / KCTC 3076 / NBRC 16047 / NCTC 10667</strain>
    </source>
</reference>
<reference evidence="3 4" key="2">
    <citation type="journal article" date="2010" name="Stand. Genomic Sci.">
        <title>Complete genome sequence of Gordonia bronchialis type strain (3410).</title>
        <authorList>
            <person name="Ivanova N."/>
            <person name="Sikorski J."/>
            <person name="Jando M."/>
            <person name="Lapidus A."/>
            <person name="Nolan M."/>
            <person name="Lucas S."/>
            <person name="Del Rio T.G."/>
            <person name="Tice H."/>
            <person name="Copeland A."/>
            <person name="Cheng J.F."/>
            <person name="Chen F."/>
            <person name="Bruce D."/>
            <person name="Goodwin L."/>
            <person name="Pitluck S."/>
            <person name="Mavromatis K."/>
            <person name="Ovchinnikova G."/>
            <person name="Pati A."/>
            <person name="Chen A."/>
            <person name="Palaniappan K."/>
            <person name="Land M."/>
            <person name="Hauser L."/>
            <person name="Chang Y.J."/>
            <person name="Jeffries C.D."/>
            <person name="Chain P."/>
            <person name="Saunders E."/>
            <person name="Han C."/>
            <person name="Detter J.C."/>
            <person name="Brettin T."/>
            <person name="Rohde M."/>
            <person name="Goker M."/>
            <person name="Bristow J."/>
            <person name="Eisen J.A."/>
            <person name="Markowitz V."/>
            <person name="Hugenholtz P."/>
            <person name="Klenk H.P."/>
            <person name="Kyrpides N.C."/>
        </authorList>
    </citation>
    <scope>NUCLEOTIDE SEQUENCE [LARGE SCALE GENOMIC DNA]</scope>
    <source>
        <strain evidence="4">ATCC 25592 / DSM 43247 / BCRC 13721 / JCM 3198 / KCTC 3076 / NBRC 16047 / NCTC 10667</strain>
    </source>
</reference>
<evidence type="ECO:0000313" key="4">
    <source>
        <dbReference type="Proteomes" id="UP000001219"/>
    </source>
</evidence>